<sequence length="195" mass="22371">MELRHRSMTTRMRHSFIGPNHSFSMAIMRDSMLPRFLKLLKRPRMMIMLNPLMESLSLGNQDFLQINSLIKLVTWFNSAAKIVMAHVISGTERCHNCRPSCRINVFYENESSSQLYLWRGSRRRNHGRHRASSSGKSTLVDALANRMAKESLQGTVSLNGEQLESSLLKIISTYVMQDDLLFTMLTVEETLSDST</sequence>
<dbReference type="Proteomes" id="UP001604277">
    <property type="component" value="Unassembled WGS sequence"/>
</dbReference>
<comment type="subcellular location">
    <subcellularLocation>
        <location evidence="1">Membrane</location>
        <topology evidence="1">Multi-pass membrane protein</topology>
    </subcellularLocation>
</comment>
<dbReference type="GO" id="GO:0016020">
    <property type="term" value="C:membrane"/>
    <property type="evidence" value="ECO:0007669"/>
    <property type="project" value="UniProtKB-SubCell"/>
</dbReference>
<dbReference type="PANTHER" id="PTHR48041:SF11">
    <property type="entry name" value="ABC TRANSPORTER G FAMILY MEMBER 16"/>
    <property type="match status" value="1"/>
</dbReference>
<evidence type="ECO:0000313" key="7">
    <source>
        <dbReference type="EMBL" id="KAL2487716.1"/>
    </source>
</evidence>
<evidence type="ECO:0000313" key="6">
    <source>
        <dbReference type="EMBL" id="KAL2487659.1"/>
    </source>
</evidence>
<dbReference type="PANTHER" id="PTHR48041">
    <property type="entry name" value="ABC TRANSPORTER G FAMILY MEMBER 28"/>
    <property type="match status" value="1"/>
</dbReference>
<gene>
    <name evidence="6" type="ORF">Fot_40951</name>
    <name evidence="7" type="ORF">Fot_41008</name>
</gene>
<dbReference type="Gene3D" id="3.40.50.300">
    <property type="entry name" value="P-loop containing nucleotide triphosphate hydrolases"/>
    <property type="match status" value="1"/>
</dbReference>
<keyword evidence="3" id="KW-0812">Transmembrane</keyword>
<reference evidence="8" key="2">
    <citation type="submission" date="2024-07" db="EMBL/GenBank/DDBJ databases">
        <title>Two chromosome-level genome assemblies of Korean endemic species Abeliophyllum distichum and Forsythia ovata (Oleaceae).</title>
        <authorList>
            <person name="Jang H."/>
        </authorList>
    </citation>
    <scope>NUCLEOTIDE SEQUENCE [LARGE SCALE GENOMIC DNA]</scope>
</reference>
<evidence type="ECO:0000256" key="3">
    <source>
        <dbReference type="ARBA" id="ARBA00022692"/>
    </source>
</evidence>
<protein>
    <submittedName>
        <fullName evidence="7">ABC transporter domain-containing protein</fullName>
    </submittedName>
</protein>
<evidence type="ECO:0000256" key="2">
    <source>
        <dbReference type="ARBA" id="ARBA00022448"/>
    </source>
</evidence>
<keyword evidence="2" id="KW-0813">Transport</keyword>
<keyword evidence="4" id="KW-1133">Transmembrane helix</keyword>
<proteinExistence type="predicted"/>
<name>A0ABD1RH16_9LAMI</name>
<organism evidence="7 8">
    <name type="scientific">Forsythia ovata</name>
    <dbReference type="NCBI Taxonomy" id="205694"/>
    <lineage>
        <taxon>Eukaryota</taxon>
        <taxon>Viridiplantae</taxon>
        <taxon>Streptophyta</taxon>
        <taxon>Embryophyta</taxon>
        <taxon>Tracheophyta</taxon>
        <taxon>Spermatophyta</taxon>
        <taxon>Magnoliopsida</taxon>
        <taxon>eudicotyledons</taxon>
        <taxon>Gunneridae</taxon>
        <taxon>Pentapetalae</taxon>
        <taxon>asterids</taxon>
        <taxon>lamiids</taxon>
        <taxon>Lamiales</taxon>
        <taxon>Oleaceae</taxon>
        <taxon>Forsythieae</taxon>
        <taxon>Forsythia</taxon>
    </lineage>
</organism>
<dbReference type="EMBL" id="JBFOLJ010000012">
    <property type="protein sequence ID" value="KAL2487659.1"/>
    <property type="molecule type" value="Genomic_DNA"/>
</dbReference>
<accession>A0ABD1RH16</accession>
<keyword evidence="8" id="KW-1185">Reference proteome</keyword>
<evidence type="ECO:0000256" key="4">
    <source>
        <dbReference type="ARBA" id="ARBA00022989"/>
    </source>
</evidence>
<evidence type="ECO:0000313" key="8">
    <source>
        <dbReference type="Proteomes" id="UP001604277"/>
    </source>
</evidence>
<keyword evidence="5" id="KW-0472">Membrane</keyword>
<dbReference type="AlphaFoldDB" id="A0ABD1RH16"/>
<dbReference type="InterPro" id="IPR050352">
    <property type="entry name" value="ABCG_transporters"/>
</dbReference>
<evidence type="ECO:0000256" key="5">
    <source>
        <dbReference type="ARBA" id="ARBA00023136"/>
    </source>
</evidence>
<dbReference type="InterPro" id="IPR027417">
    <property type="entry name" value="P-loop_NTPase"/>
</dbReference>
<dbReference type="SUPFAM" id="SSF52540">
    <property type="entry name" value="P-loop containing nucleoside triphosphate hydrolases"/>
    <property type="match status" value="1"/>
</dbReference>
<evidence type="ECO:0000256" key="1">
    <source>
        <dbReference type="ARBA" id="ARBA00004141"/>
    </source>
</evidence>
<reference evidence="7" key="1">
    <citation type="submission" date="2024-07" db="EMBL/GenBank/DDBJ databases">
        <title>Two chromosome-level genome assemblies of Korean endemic species Abeliophyllum distichum and Forsythia ovata (Oleaceae).</title>
        <authorList>
            <person name="Mun J.H."/>
        </authorList>
    </citation>
    <scope>NUCLEOTIDE SEQUENCE</scope>
    <source>
        <strain evidence="7">KNKB202402200001</strain>
        <tissue evidence="7">Leaf</tissue>
    </source>
</reference>
<dbReference type="EMBL" id="JBFOLJ010000012">
    <property type="protein sequence ID" value="KAL2487716.1"/>
    <property type="molecule type" value="Genomic_DNA"/>
</dbReference>
<comment type="caution">
    <text evidence="7">The sequence shown here is derived from an EMBL/GenBank/DDBJ whole genome shotgun (WGS) entry which is preliminary data.</text>
</comment>